<organism evidence="4 5">
    <name type="scientific">Actinoalloteichus hymeniacidonis</name>
    <dbReference type="NCBI Taxonomy" id="340345"/>
    <lineage>
        <taxon>Bacteria</taxon>
        <taxon>Bacillati</taxon>
        <taxon>Actinomycetota</taxon>
        <taxon>Actinomycetes</taxon>
        <taxon>Pseudonocardiales</taxon>
        <taxon>Pseudonocardiaceae</taxon>
        <taxon>Actinoalloteichus</taxon>
    </lineage>
</organism>
<dbReference type="KEGG" id="ahm:TL08_09590"/>
<sequence>MTVASTTEEPPSEPIVEQSAPPTVEPDSGPPWLRLDFRMVWIDLILMVLSLIPIVATTVLFDEVVWFAVIAGGLGIVSSTADLLRWVKTRYRLTGELVEYRSGLLVRTYRSVRRDRVRSVDTTARLRHRVAGLRVVNIRSGAQATSAEPELVLDAISLPAAQQLQRELLAGPAEPAQTGAATESVVSADESEPSVAITPSDEVTLAAFRSRWMVHNLFNVWAFVAAVGLVWGVHWSGTTVGFDLLGTLLGLAADLGVTGFGLIPLGILGAGVLGVLALGVNFFTENWKFRLSRVRSANGTMLRTKQGLFKTREINRDDRRLRGVQIWEPLLWRWMGTADTSVISTGMSSGSVSENPSATILPRVGVREARRVAAAVIGDDRPFTTPPIPHPRAALRRRLGWAVLTTAVLTGLFAWLGRNVSFIPEWSWLVALGMLPILSVLAAVGYRSLGHALVGDYLVVRSGLTRDTAVLRREAVIGWTIRESVLQRRLGLLSVTATTAAGYGQYAAIDIGAQEGLKLAAAATPDLVRPRLGGVRSAT</sequence>
<keyword evidence="2" id="KW-0812">Transmembrane</keyword>
<feature type="transmembrane region" description="Helical" evidence="2">
    <location>
        <begin position="428"/>
        <end position="446"/>
    </location>
</feature>
<dbReference type="InterPro" id="IPR014529">
    <property type="entry name" value="UCP026631"/>
</dbReference>
<dbReference type="AlphaFoldDB" id="A0AAC9HNX5"/>
<feature type="region of interest" description="Disordered" evidence="1">
    <location>
        <begin position="1"/>
        <end position="26"/>
    </location>
</feature>
<feature type="domain" description="YdbS-like PH" evidence="3">
    <location>
        <begin position="86"/>
        <end position="167"/>
    </location>
</feature>
<reference evidence="5" key="1">
    <citation type="submission" date="2016-03" db="EMBL/GenBank/DDBJ databases">
        <title>Complete genome sequence of the type strain Actinoalloteichus hymeniacidonis DSM 45092.</title>
        <authorList>
            <person name="Schaffert L."/>
            <person name="Albersmeier A."/>
            <person name="Winkler A."/>
            <person name="Kalinowski J."/>
            <person name="Zotchev S."/>
            <person name="Ruckert C."/>
        </authorList>
    </citation>
    <scope>NUCLEOTIDE SEQUENCE [LARGE SCALE GENOMIC DNA]</scope>
    <source>
        <strain evidence="5">HPA177(T) (DSM 45092(T))</strain>
    </source>
</reference>
<dbReference type="PANTHER" id="PTHR34473">
    <property type="entry name" value="UPF0699 TRANSMEMBRANE PROTEIN YDBS"/>
    <property type="match status" value="1"/>
</dbReference>
<dbReference type="Proteomes" id="UP000095210">
    <property type="component" value="Chromosome"/>
</dbReference>
<proteinExistence type="predicted"/>
<accession>A0AAC9HNX5</accession>
<gene>
    <name evidence="4" type="ORF">TL08_09590</name>
</gene>
<dbReference type="EMBL" id="CP014859">
    <property type="protein sequence ID" value="AOS62733.1"/>
    <property type="molecule type" value="Genomic_DNA"/>
</dbReference>
<dbReference type="PANTHER" id="PTHR34473:SF2">
    <property type="entry name" value="UPF0699 TRANSMEMBRANE PROTEIN YDBT"/>
    <property type="match status" value="1"/>
</dbReference>
<dbReference type="InterPro" id="IPR005182">
    <property type="entry name" value="YdbS-like_PH"/>
</dbReference>
<feature type="transmembrane region" description="Helical" evidence="2">
    <location>
        <begin position="40"/>
        <end position="59"/>
    </location>
</feature>
<evidence type="ECO:0000256" key="1">
    <source>
        <dbReference type="SAM" id="MobiDB-lite"/>
    </source>
</evidence>
<evidence type="ECO:0000259" key="3">
    <source>
        <dbReference type="Pfam" id="PF03703"/>
    </source>
</evidence>
<keyword evidence="2" id="KW-1133">Transmembrane helix</keyword>
<keyword evidence="5" id="KW-1185">Reference proteome</keyword>
<evidence type="ECO:0000313" key="5">
    <source>
        <dbReference type="Proteomes" id="UP000095210"/>
    </source>
</evidence>
<evidence type="ECO:0000256" key="2">
    <source>
        <dbReference type="SAM" id="Phobius"/>
    </source>
</evidence>
<evidence type="ECO:0000313" key="4">
    <source>
        <dbReference type="EMBL" id="AOS62733.1"/>
    </source>
</evidence>
<feature type="transmembrane region" description="Helical" evidence="2">
    <location>
        <begin position="257"/>
        <end position="283"/>
    </location>
</feature>
<dbReference type="Pfam" id="PF03703">
    <property type="entry name" value="bPH_2"/>
    <property type="match status" value="2"/>
</dbReference>
<feature type="transmembrane region" description="Helical" evidence="2">
    <location>
        <begin position="217"/>
        <end position="237"/>
    </location>
</feature>
<feature type="transmembrane region" description="Helical" evidence="2">
    <location>
        <begin position="65"/>
        <end position="84"/>
    </location>
</feature>
<dbReference type="PIRSF" id="PIRSF026631">
    <property type="entry name" value="UCP026631"/>
    <property type="match status" value="1"/>
</dbReference>
<protein>
    <submittedName>
        <fullName evidence="4">Membrane protein</fullName>
    </submittedName>
</protein>
<feature type="domain" description="YdbS-like PH" evidence="3">
    <location>
        <begin position="446"/>
        <end position="510"/>
    </location>
</feature>
<name>A0AAC9HNX5_9PSEU</name>
<dbReference type="RefSeq" id="WP_084642800.1">
    <property type="nucleotide sequence ID" value="NZ_CP014859.1"/>
</dbReference>
<feature type="transmembrane region" description="Helical" evidence="2">
    <location>
        <begin position="399"/>
        <end position="416"/>
    </location>
</feature>
<keyword evidence="2" id="KW-0472">Membrane</keyword>